<dbReference type="EMBL" id="JAPNKE010000002">
    <property type="protein sequence ID" value="MCY1005217.1"/>
    <property type="molecule type" value="Genomic_DNA"/>
</dbReference>
<dbReference type="RefSeq" id="WP_267766860.1">
    <property type="nucleotide sequence ID" value="NZ_JAPNKE010000002.1"/>
</dbReference>
<name>A0A9X3IUJ5_9BACT</name>
<organism evidence="1 2">
    <name type="scientific">Nannocystis pusilla</name>
    <dbReference type="NCBI Taxonomy" id="889268"/>
    <lineage>
        <taxon>Bacteria</taxon>
        <taxon>Pseudomonadati</taxon>
        <taxon>Myxococcota</taxon>
        <taxon>Polyangia</taxon>
        <taxon>Nannocystales</taxon>
        <taxon>Nannocystaceae</taxon>
        <taxon>Nannocystis</taxon>
    </lineage>
</organism>
<reference evidence="1" key="1">
    <citation type="submission" date="2022-11" db="EMBL/GenBank/DDBJ databases">
        <title>Minimal conservation of predation-associated metabolite biosynthetic gene clusters underscores biosynthetic potential of Myxococcota including descriptions for ten novel species: Archangium lansinium sp. nov., Myxococcus landrumus sp. nov., Nannocystis bai.</title>
        <authorList>
            <person name="Ahearne A."/>
            <person name="Stevens C."/>
            <person name="Phillips K."/>
        </authorList>
    </citation>
    <scope>NUCLEOTIDE SEQUENCE</scope>
    <source>
        <strain evidence="1">Na p29</strain>
    </source>
</reference>
<proteinExistence type="predicted"/>
<evidence type="ECO:0000313" key="2">
    <source>
        <dbReference type="Proteomes" id="UP001150924"/>
    </source>
</evidence>
<sequence>MTTPPFARRPPRILTDADGVTLQKELKHRLAELDRGEVELVSVEEVWRNVFGREAPPELKSRAR</sequence>
<accession>A0A9X3IUJ5</accession>
<gene>
    <name evidence="1" type="ORF">OV079_06450</name>
</gene>
<protein>
    <submittedName>
        <fullName evidence="1">Uncharacterized protein</fullName>
    </submittedName>
</protein>
<keyword evidence="2" id="KW-1185">Reference proteome</keyword>
<evidence type="ECO:0000313" key="1">
    <source>
        <dbReference type="EMBL" id="MCY1005217.1"/>
    </source>
</evidence>
<dbReference type="AlphaFoldDB" id="A0A9X3IUJ5"/>
<comment type="caution">
    <text evidence="1">The sequence shown here is derived from an EMBL/GenBank/DDBJ whole genome shotgun (WGS) entry which is preliminary data.</text>
</comment>
<dbReference type="Proteomes" id="UP001150924">
    <property type="component" value="Unassembled WGS sequence"/>
</dbReference>